<gene>
    <name evidence="3" type="ORF">GWC95_09145</name>
</gene>
<accession>A0ABW9ZSI8</accession>
<dbReference type="EMBL" id="JAACJS010000012">
    <property type="protein sequence ID" value="NCI50087.1"/>
    <property type="molecule type" value="Genomic_DNA"/>
</dbReference>
<dbReference type="SUPFAM" id="SSF55961">
    <property type="entry name" value="Bet v1-like"/>
    <property type="match status" value="1"/>
</dbReference>
<dbReference type="InterPro" id="IPR013538">
    <property type="entry name" value="ASHA1/2-like_C"/>
</dbReference>
<comment type="similarity">
    <text evidence="1">Belongs to the AHA1 family.</text>
</comment>
<dbReference type="CDD" id="cd08894">
    <property type="entry name" value="SRPBCC_CalC_Aha1-like_1"/>
    <property type="match status" value="1"/>
</dbReference>
<dbReference type="Gene3D" id="3.30.530.20">
    <property type="match status" value="1"/>
</dbReference>
<name>A0ABW9ZSI8_9BACT</name>
<evidence type="ECO:0000313" key="3">
    <source>
        <dbReference type="EMBL" id="NCI50087.1"/>
    </source>
</evidence>
<dbReference type="Pfam" id="PF08327">
    <property type="entry name" value="AHSA1"/>
    <property type="match status" value="1"/>
</dbReference>
<organism evidence="3 4">
    <name type="scientific">Sediminibacterium roseum</name>
    <dbReference type="NCBI Taxonomy" id="1978412"/>
    <lineage>
        <taxon>Bacteria</taxon>
        <taxon>Pseudomonadati</taxon>
        <taxon>Bacteroidota</taxon>
        <taxon>Chitinophagia</taxon>
        <taxon>Chitinophagales</taxon>
        <taxon>Chitinophagaceae</taxon>
        <taxon>Sediminibacterium</taxon>
    </lineage>
</organism>
<evidence type="ECO:0000313" key="4">
    <source>
        <dbReference type="Proteomes" id="UP000753802"/>
    </source>
</evidence>
<reference evidence="3 4" key="1">
    <citation type="submission" date="2020-01" db="EMBL/GenBank/DDBJ databases">
        <title>Genome analysis.</title>
        <authorList>
            <person name="Wu S."/>
            <person name="Wang G."/>
        </authorList>
    </citation>
    <scope>NUCLEOTIDE SEQUENCE [LARGE SCALE GENOMIC DNA]</scope>
    <source>
        <strain evidence="3 4">SYL130</strain>
    </source>
</reference>
<protein>
    <submittedName>
        <fullName evidence="3">ATPase</fullName>
    </submittedName>
</protein>
<evidence type="ECO:0000256" key="1">
    <source>
        <dbReference type="ARBA" id="ARBA00006817"/>
    </source>
</evidence>
<dbReference type="InterPro" id="IPR023393">
    <property type="entry name" value="START-like_dom_sf"/>
</dbReference>
<dbReference type="RefSeq" id="WP_161818399.1">
    <property type="nucleotide sequence ID" value="NZ_JAACJS010000012.1"/>
</dbReference>
<proteinExistence type="inferred from homology"/>
<evidence type="ECO:0000259" key="2">
    <source>
        <dbReference type="Pfam" id="PF08327"/>
    </source>
</evidence>
<feature type="domain" description="Activator of Hsp90 ATPase homologue 1/2-like C-terminal" evidence="2">
    <location>
        <begin position="22"/>
        <end position="149"/>
    </location>
</feature>
<keyword evidence="4" id="KW-1185">Reference proteome</keyword>
<dbReference type="Proteomes" id="UP000753802">
    <property type="component" value="Unassembled WGS sequence"/>
</dbReference>
<comment type="caution">
    <text evidence="3">The sequence shown here is derived from an EMBL/GenBank/DDBJ whole genome shotgun (WGS) entry which is preliminary data.</text>
</comment>
<sequence>METPNILQTTPECEIVTTRTFDAPRGLVFKAWTDPVHLSNWWGPRGFTNTFHTFDLRVGGRWIFTMHGPEKGNYENACTFIAVKEPELLVWDRQSQPIFQVEVRFEETAANQTKVVFKMKFNSEKECSKIRPFAPEKNEENMDKLEEELKKM</sequence>